<dbReference type="AlphaFoldDB" id="A0A4R7CTU8"/>
<gene>
    <name evidence="1" type="ORF">DFQ03_3546</name>
</gene>
<keyword evidence="2" id="KW-1185">Reference proteome</keyword>
<sequence length="139" mass="15418">MLVDESDSTSIFDFNAQVTEVSISGESNAYTISTTISSPDTGCDQYADWWEIIDLEGNLIYRRILTHSHVDEQPFTRSSSNILLEHDDQVYIRVHMNNSGYTSAVQKGSIANGFSADELSTDFAENLEKVVPLPNGCAF</sequence>
<organism evidence="1 2">
    <name type="scientific">Maribacter caenipelagi</name>
    <dbReference type="NCBI Taxonomy" id="1447781"/>
    <lineage>
        <taxon>Bacteria</taxon>
        <taxon>Pseudomonadati</taxon>
        <taxon>Bacteroidota</taxon>
        <taxon>Flavobacteriia</taxon>
        <taxon>Flavobacteriales</taxon>
        <taxon>Flavobacteriaceae</taxon>
        <taxon>Maribacter</taxon>
    </lineage>
</organism>
<proteinExistence type="predicted"/>
<reference evidence="1 2" key="1">
    <citation type="submission" date="2019-03" db="EMBL/GenBank/DDBJ databases">
        <title>Genomic Encyclopedia of Type Strains, Phase III (KMG-III): the genomes of soil and plant-associated and newly described type strains.</title>
        <authorList>
            <person name="Whitman W."/>
        </authorList>
    </citation>
    <scope>NUCLEOTIDE SEQUENCE [LARGE SCALE GENOMIC DNA]</scope>
    <source>
        <strain evidence="1 2">CECT 8455</strain>
    </source>
</reference>
<protein>
    <submittedName>
        <fullName evidence="1">Uncharacterized protein</fullName>
    </submittedName>
</protein>
<dbReference type="EMBL" id="SNZW01000019">
    <property type="protein sequence ID" value="TDS11520.1"/>
    <property type="molecule type" value="Genomic_DNA"/>
</dbReference>
<evidence type="ECO:0000313" key="2">
    <source>
        <dbReference type="Proteomes" id="UP000295274"/>
    </source>
</evidence>
<name>A0A4R7CTU8_9FLAO</name>
<dbReference type="Proteomes" id="UP000295274">
    <property type="component" value="Unassembled WGS sequence"/>
</dbReference>
<accession>A0A4R7CTU8</accession>
<comment type="caution">
    <text evidence="1">The sequence shown here is derived from an EMBL/GenBank/DDBJ whole genome shotgun (WGS) entry which is preliminary data.</text>
</comment>
<evidence type="ECO:0000313" key="1">
    <source>
        <dbReference type="EMBL" id="TDS11520.1"/>
    </source>
</evidence>